<comment type="caution">
    <text evidence="2">The sequence shown here is derived from an EMBL/GenBank/DDBJ whole genome shotgun (WGS) entry which is preliminary data.</text>
</comment>
<feature type="region of interest" description="Disordered" evidence="1">
    <location>
        <begin position="120"/>
        <end position="172"/>
    </location>
</feature>
<dbReference type="AlphaFoldDB" id="A0A388L3B7"/>
<feature type="compositionally biased region" description="Acidic residues" evidence="1">
    <location>
        <begin position="150"/>
        <end position="165"/>
    </location>
</feature>
<feature type="region of interest" description="Disordered" evidence="1">
    <location>
        <begin position="291"/>
        <end position="327"/>
    </location>
</feature>
<sequence>MRHFHSRRGDWGYRQLSDAEADDCRGDRKTERCEAWWFAHGRHHPELRIIAIRVMHLWTSASPAERNKAQHERINTARRNKLGFAKLAQLVEIATNLKLAACTQQGGGYVLPWVMGTGRKGTAGRGGGRRGRRGARELRPWPEYTAGADDTPDANADDDTSDDQWTDDHDAAISGDATVERVYFTYGGGLDGMAPHTSVITDDVPSGGQASGTSRARGGGLGDLRAPRQGGASPSELRTDHFDVRDRMETAEERDARLDRDEEERLHTLPGWEGRFAYLWEQRRLRELETGGGWRRGDVDGDHHGEDEDGSDDRDGSDDHGGDDDDEMLVLVMRDPTLPALRPDDFTHVELDANGLVQVGSQDPFPHTGHRSSERRPPGGGYSPPPYLVQNPRWSGSSLSGIRGRESGVVEGGSSRRSDGGGSSGSMPPPPARASEVGDEETAACAHEEVSPADGQLIDGSRTAEIAADQAALDAIQRQREMIVAEEAEDEDANTESKPIDSAVRRHRSAMATAAAAAQAAYISGAQGTGAGGSGGGPGGAQSRQSSGRGRARPPAGRGTGRSSGGRGRR</sequence>
<evidence type="ECO:0000313" key="3">
    <source>
        <dbReference type="Proteomes" id="UP000265515"/>
    </source>
</evidence>
<feature type="compositionally biased region" description="Basic and acidic residues" evidence="1">
    <location>
        <begin position="291"/>
        <end position="306"/>
    </location>
</feature>
<feature type="compositionally biased region" description="Basic and acidic residues" evidence="1">
    <location>
        <begin position="403"/>
        <end position="419"/>
    </location>
</feature>
<evidence type="ECO:0000313" key="2">
    <source>
        <dbReference type="EMBL" id="GBG76742.1"/>
    </source>
</evidence>
<dbReference type="EMBL" id="BFEA01000252">
    <property type="protein sequence ID" value="GBG76742.1"/>
    <property type="molecule type" value="Genomic_DNA"/>
</dbReference>
<feature type="region of interest" description="Disordered" evidence="1">
    <location>
        <begin position="526"/>
        <end position="570"/>
    </location>
</feature>
<organism evidence="2 3">
    <name type="scientific">Chara braunii</name>
    <name type="common">Braun's stonewort</name>
    <dbReference type="NCBI Taxonomy" id="69332"/>
    <lineage>
        <taxon>Eukaryota</taxon>
        <taxon>Viridiplantae</taxon>
        <taxon>Streptophyta</taxon>
        <taxon>Charophyceae</taxon>
        <taxon>Charales</taxon>
        <taxon>Characeae</taxon>
        <taxon>Chara</taxon>
    </lineage>
</organism>
<feature type="compositionally biased region" description="Acidic residues" evidence="1">
    <location>
        <begin position="484"/>
        <end position="494"/>
    </location>
</feature>
<reference evidence="2 3" key="1">
    <citation type="journal article" date="2018" name="Cell">
        <title>The Chara Genome: Secondary Complexity and Implications for Plant Terrestrialization.</title>
        <authorList>
            <person name="Nishiyama T."/>
            <person name="Sakayama H."/>
            <person name="Vries J.D."/>
            <person name="Buschmann H."/>
            <person name="Saint-Marcoux D."/>
            <person name="Ullrich K.K."/>
            <person name="Haas F.B."/>
            <person name="Vanderstraeten L."/>
            <person name="Becker D."/>
            <person name="Lang D."/>
            <person name="Vosolsobe S."/>
            <person name="Rombauts S."/>
            <person name="Wilhelmsson P.K.I."/>
            <person name="Janitza P."/>
            <person name="Kern R."/>
            <person name="Heyl A."/>
            <person name="Rumpler F."/>
            <person name="Villalobos L.I.A.C."/>
            <person name="Clay J.M."/>
            <person name="Skokan R."/>
            <person name="Toyoda A."/>
            <person name="Suzuki Y."/>
            <person name="Kagoshima H."/>
            <person name="Schijlen E."/>
            <person name="Tajeshwar N."/>
            <person name="Catarino B."/>
            <person name="Hetherington A.J."/>
            <person name="Saltykova A."/>
            <person name="Bonnot C."/>
            <person name="Breuninger H."/>
            <person name="Symeonidi A."/>
            <person name="Radhakrishnan G.V."/>
            <person name="Van Nieuwerburgh F."/>
            <person name="Deforce D."/>
            <person name="Chang C."/>
            <person name="Karol K.G."/>
            <person name="Hedrich R."/>
            <person name="Ulvskov P."/>
            <person name="Glockner G."/>
            <person name="Delwiche C.F."/>
            <person name="Petrasek J."/>
            <person name="Van de Peer Y."/>
            <person name="Friml J."/>
            <person name="Beilby M."/>
            <person name="Dolan L."/>
            <person name="Kohara Y."/>
            <person name="Sugano S."/>
            <person name="Fujiyama A."/>
            <person name="Delaux P.-M."/>
            <person name="Quint M."/>
            <person name="TheiBen G."/>
            <person name="Hagemann M."/>
            <person name="Harholt J."/>
            <person name="Dunand C."/>
            <person name="Zachgo S."/>
            <person name="Langdale J."/>
            <person name="Maumus F."/>
            <person name="Straeten D.V.D."/>
            <person name="Gould S.B."/>
            <person name="Rensing S.A."/>
        </authorList>
    </citation>
    <scope>NUCLEOTIDE SEQUENCE [LARGE SCALE GENOMIC DNA]</scope>
    <source>
        <strain evidence="2 3">S276</strain>
    </source>
</reference>
<dbReference type="SUPFAM" id="SSF53098">
    <property type="entry name" value="Ribonuclease H-like"/>
    <property type="match status" value="1"/>
</dbReference>
<evidence type="ECO:0000256" key="1">
    <source>
        <dbReference type="SAM" id="MobiDB-lite"/>
    </source>
</evidence>
<feature type="region of interest" description="Disordered" evidence="1">
    <location>
        <begin position="197"/>
        <end position="261"/>
    </location>
</feature>
<name>A0A388L3B7_CHABU</name>
<protein>
    <submittedName>
        <fullName evidence="2">Uncharacterized protein</fullName>
    </submittedName>
</protein>
<feature type="compositionally biased region" description="Basic and acidic residues" evidence="1">
    <location>
        <begin position="237"/>
        <end position="261"/>
    </location>
</feature>
<feature type="compositionally biased region" description="Low complexity" evidence="1">
    <location>
        <begin position="541"/>
        <end position="557"/>
    </location>
</feature>
<keyword evidence="3" id="KW-1185">Reference proteome</keyword>
<proteinExistence type="predicted"/>
<feature type="compositionally biased region" description="Gly residues" evidence="1">
    <location>
        <begin position="527"/>
        <end position="540"/>
    </location>
</feature>
<dbReference type="InterPro" id="IPR012337">
    <property type="entry name" value="RNaseH-like_sf"/>
</dbReference>
<accession>A0A388L3B7</accession>
<feature type="region of interest" description="Disordered" evidence="1">
    <location>
        <begin position="484"/>
        <end position="506"/>
    </location>
</feature>
<dbReference type="Proteomes" id="UP000265515">
    <property type="component" value="Unassembled WGS sequence"/>
</dbReference>
<gene>
    <name evidence="2" type="ORF">CBR_g22959</name>
</gene>
<feature type="compositionally biased region" description="Gly residues" evidence="1">
    <location>
        <begin position="558"/>
        <end position="570"/>
    </location>
</feature>
<feature type="region of interest" description="Disordered" evidence="1">
    <location>
        <begin position="358"/>
        <end position="460"/>
    </location>
</feature>
<dbReference type="Gramene" id="GBG76742">
    <property type="protein sequence ID" value="GBG76742"/>
    <property type="gene ID" value="CBR_g22959"/>
</dbReference>